<keyword evidence="5" id="KW-1185">Reference proteome</keyword>
<reference evidence="4" key="1">
    <citation type="submission" date="2020-10" db="EMBL/GenBank/DDBJ databases">
        <authorList>
            <person name="Han B."/>
            <person name="Lu T."/>
            <person name="Zhao Q."/>
            <person name="Huang X."/>
            <person name="Zhao Y."/>
        </authorList>
    </citation>
    <scope>NUCLEOTIDE SEQUENCE</scope>
</reference>
<proteinExistence type="predicted"/>
<dbReference type="InterPro" id="IPR036574">
    <property type="entry name" value="Scorpion_toxin-like_sf"/>
</dbReference>
<accession>A0A811NEW0</accession>
<dbReference type="Proteomes" id="UP000604825">
    <property type="component" value="Unassembled WGS sequence"/>
</dbReference>
<dbReference type="PANTHER" id="PTHR33147">
    <property type="entry name" value="DEFENSIN-LIKE PROTEIN 1"/>
    <property type="match status" value="1"/>
</dbReference>
<organism evidence="4 5">
    <name type="scientific">Miscanthus lutarioriparius</name>
    <dbReference type="NCBI Taxonomy" id="422564"/>
    <lineage>
        <taxon>Eukaryota</taxon>
        <taxon>Viridiplantae</taxon>
        <taxon>Streptophyta</taxon>
        <taxon>Embryophyta</taxon>
        <taxon>Tracheophyta</taxon>
        <taxon>Spermatophyta</taxon>
        <taxon>Magnoliopsida</taxon>
        <taxon>Liliopsida</taxon>
        <taxon>Poales</taxon>
        <taxon>Poaceae</taxon>
        <taxon>PACMAD clade</taxon>
        <taxon>Panicoideae</taxon>
        <taxon>Andropogonodae</taxon>
        <taxon>Andropogoneae</taxon>
        <taxon>Saccharinae</taxon>
        <taxon>Miscanthus</taxon>
    </lineage>
</organism>
<comment type="caution">
    <text evidence="4">The sequence shown here is derived from an EMBL/GenBank/DDBJ whole genome shotgun (WGS) entry which is preliminary data.</text>
</comment>
<dbReference type="AlphaFoldDB" id="A0A811NEW0"/>
<protein>
    <recommendedName>
        <fullName evidence="3">Knottins-like domain-containing protein</fullName>
    </recommendedName>
</protein>
<name>A0A811NEW0_9POAL</name>
<keyword evidence="2" id="KW-0732">Signal</keyword>
<feature type="signal peptide" evidence="2">
    <location>
        <begin position="1"/>
        <end position="22"/>
    </location>
</feature>
<dbReference type="GO" id="GO:0006952">
    <property type="term" value="P:defense response"/>
    <property type="evidence" value="ECO:0007669"/>
    <property type="project" value="InterPro"/>
</dbReference>
<dbReference type="OrthoDB" id="683455at2759"/>
<evidence type="ECO:0000256" key="1">
    <source>
        <dbReference type="ARBA" id="ARBA00023157"/>
    </source>
</evidence>
<evidence type="ECO:0000313" key="5">
    <source>
        <dbReference type="Proteomes" id="UP000604825"/>
    </source>
</evidence>
<dbReference type="SUPFAM" id="SSF57095">
    <property type="entry name" value="Scorpion toxin-like"/>
    <property type="match status" value="1"/>
</dbReference>
<dbReference type="SMART" id="SM00505">
    <property type="entry name" value="Knot1"/>
    <property type="match status" value="1"/>
</dbReference>
<keyword evidence="1" id="KW-1015">Disulfide bond</keyword>
<evidence type="ECO:0000256" key="2">
    <source>
        <dbReference type="SAM" id="SignalP"/>
    </source>
</evidence>
<dbReference type="EMBL" id="CAJGYO010000004">
    <property type="protein sequence ID" value="CAD6223437.1"/>
    <property type="molecule type" value="Genomic_DNA"/>
</dbReference>
<evidence type="ECO:0000313" key="4">
    <source>
        <dbReference type="EMBL" id="CAD6223437.1"/>
    </source>
</evidence>
<dbReference type="Pfam" id="PF00304">
    <property type="entry name" value="Gamma-thionin"/>
    <property type="match status" value="1"/>
</dbReference>
<sequence>MKAQVAAATVLVLLLLTFAAEAHTPTPTPICKSRSHEYKGRCLQDTDCNAACVKESESYTGGFCNGRPPFKQCFCVKPCKRERADATLRSPGF</sequence>
<evidence type="ECO:0000259" key="3">
    <source>
        <dbReference type="SMART" id="SM00505"/>
    </source>
</evidence>
<feature type="domain" description="Knottins-like" evidence="3">
    <location>
        <begin position="30"/>
        <end position="79"/>
    </location>
</feature>
<gene>
    <name evidence="4" type="ORF">NCGR_LOCUS15847</name>
</gene>
<dbReference type="Gene3D" id="3.30.30.10">
    <property type="entry name" value="Knottin, scorpion toxin-like"/>
    <property type="match status" value="1"/>
</dbReference>
<dbReference type="InterPro" id="IPR003614">
    <property type="entry name" value="Knottins"/>
</dbReference>
<dbReference type="PANTHER" id="PTHR33147:SF120">
    <property type="entry name" value="KNOTTIN SCORPION TOXIN-LIKE DOMAIN-CONTAINING PROTEIN"/>
    <property type="match status" value="1"/>
</dbReference>
<feature type="chain" id="PRO_5032544855" description="Knottins-like domain-containing protein" evidence="2">
    <location>
        <begin position="23"/>
        <end position="93"/>
    </location>
</feature>